<reference evidence="1" key="1">
    <citation type="journal article" date="2020" name="Nature">
        <title>Giant virus diversity and host interactions through global metagenomics.</title>
        <authorList>
            <person name="Schulz F."/>
            <person name="Roux S."/>
            <person name="Paez-Espino D."/>
            <person name="Jungbluth S."/>
            <person name="Walsh D.A."/>
            <person name="Denef V.J."/>
            <person name="McMahon K.D."/>
            <person name="Konstantinidis K.T."/>
            <person name="Eloe-Fadrosh E.A."/>
            <person name="Kyrpides N.C."/>
            <person name="Woyke T."/>
        </authorList>
    </citation>
    <scope>NUCLEOTIDE SEQUENCE</scope>
    <source>
        <strain evidence="1">GVMAG-M-3300018080-19</strain>
    </source>
</reference>
<evidence type="ECO:0000313" key="1">
    <source>
        <dbReference type="EMBL" id="QHS93867.1"/>
    </source>
</evidence>
<proteinExistence type="predicted"/>
<sequence>MAFEERDKKLMMQILESEIKEQTAKCKDLKPVFNRMVTWLHRYTQCEKFLSLFDPESLEHVAEAAYWSVQLGLEPHITCLEYRDIRTFQPLEEMMDKDSPRAEILQQVSKKLKHPYTTTSYALQQAAWILFIKHYGFSQVEAWNQAYEPNEPNL</sequence>
<dbReference type="EMBL" id="MN739210">
    <property type="protein sequence ID" value="QHS93867.1"/>
    <property type="molecule type" value="Genomic_DNA"/>
</dbReference>
<name>A0A6C0BN78_9ZZZZ</name>
<dbReference type="AlphaFoldDB" id="A0A6C0BN78"/>
<organism evidence="1">
    <name type="scientific">viral metagenome</name>
    <dbReference type="NCBI Taxonomy" id="1070528"/>
    <lineage>
        <taxon>unclassified sequences</taxon>
        <taxon>metagenomes</taxon>
        <taxon>organismal metagenomes</taxon>
    </lineage>
</organism>
<accession>A0A6C0BN78</accession>
<protein>
    <submittedName>
        <fullName evidence="1">Uncharacterized protein</fullName>
    </submittedName>
</protein>